<dbReference type="Pfam" id="PF01522">
    <property type="entry name" value="Polysacc_deac_1"/>
    <property type="match status" value="1"/>
</dbReference>
<organism evidence="4 5">
    <name type="scientific">Nitrolancea hollandica Lb</name>
    <dbReference type="NCBI Taxonomy" id="1129897"/>
    <lineage>
        <taxon>Bacteria</taxon>
        <taxon>Pseudomonadati</taxon>
        <taxon>Thermomicrobiota</taxon>
        <taxon>Thermomicrobia</taxon>
        <taxon>Sphaerobacterales</taxon>
        <taxon>Sphaerobacterineae</taxon>
        <taxon>Sphaerobacteraceae</taxon>
        <taxon>Nitrolancea</taxon>
    </lineage>
</organism>
<dbReference type="PANTHER" id="PTHR10587">
    <property type="entry name" value="GLYCOSYL TRANSFERASE-RELATED"/>
    <property type="match status" value="1"/>
</dbReference>
<comment type="caution">
    <text evidence="4">The sequence shown here is derived from an EMBL/GenBank/DDBJ whole genome shotgun (WGS) entry which is preliminary data.</text>
</comment>
<sequence>MMLLVVPIGGLLEPAPKVSAATAADVRTIRQFQTNQPVIALTFDAGSDRGYAASILDTLANKGVKASFGMTGIWASQNADLIQRMVREGHHLMNHSWDHPSFTGASTGQAPLTAAQRVDQLKRTEDLIRSQAGVELKPYFRPPYGDYDNSVLADIAANGYTLNVLWTVDTLGWKGLTAAEITKRVLDGAAPGAIMLMHVGAQSQDGPALAGIIDQLRARGYRFATVRDLVSGAVPVETRYFPETGHWLSHGFLGYWERFGGLPIFGYPLTEEFQENGVTVQYFERARFEWHPGVWPERYDVLLGLLGNVATAGRSGEAPFRPTPVNPNCDFYAPTGHNLCGGFRGYWNTFGGLPIFGYPISEEFAERNPDDGKVYTVQYFERARFEWHPGAWPERYDVMLGRLGANQLPQGR</sequence>
<reference evidence="4 5" key="1">
    <citation type="journal article" date="2012" name="ISME J.">
        <title>Nitrification expanded: discovery, physiology and genomics of a nitrite-oxidizing bacterium from the phylum Chloroflexi.</title>
        <authorList>
            <person name="Sorokin D.Y."/>
            <person name="Lucker S."/>
            <person name="Vejmelkova D."/>
            <person name="Kostrikina N.A."/>
            <person name="Kleerebezem R."/>
            <person name="Rijpstra W.I."/>
            <person name="Damste J.S."/>
            <person name="Le Paslier D."/>
            <person name="Muyzer G."/>
            <person name="Wagner M."/>
            <person name="van Loosdrecht M.C."/>
            <person name="Daims H."/>
        </authorList>
    </citation>
    <scope>NUCLEOTIDE SEQUENCE [LARGE SCALE GENOMIC DNA]</scope>
    <source>
        <strain evidence="5">none</strain>
    </source>
</reference>
<dbReference type="InterPro" id="IPR050248">
    <property type="entry name" value="Polysacc_deacetylase_ArnD"/>
</dbReference>
<dbReference type="GO" id="GO:0046872">
    <property type="term" value="F:metal ion binding"/>
    <property type="evidence" value="ECO:0007669"/>
    <property type="project" value="UniProtKB-KW"/>
</dbReference>
<proteinExistence type="predicted"/>
<dbReference type="Proteomes" id="UP000004221">
    <property type="component" value="Unassembled WGS sequence"/>
</dbReference>
<dbReference type="PROSITE" id="PS51677">
    <property type="entry name" value="NODB"/>
    <property type="match status" value="1"/>
</dbReference>
<dbReference type="InterPro" id="IPR011330">
    <property type="entry name" value="Glyco_hydro/deAcase_b/a-brl"/>
</dbReference>
<protein>
    <submittedName>
        <fullName evidence="4">Polysaccharide deacetylase</fullName>
    </submittedName>
</protein>
<gene>
    <name evidence="4" type="ORF">NITHO_3830006</name>
</gene>
<dbReference type="GO" id="GO:0016810">
    <property type="term" value="F:hydrolase activity, acting on carbon-nitrogen (but not peptide) bonds"/>
    <property type="evidence" value="ECO:0007669"/>
    <property type="project" value="InterPro"/>
</dbReference>
<evidence type="ECO:0000259" key="3">
    <source>
        <dbReference type="PROSITE" id="PS51677"/>
    </source>
</evidence>
<name>I4EJ55_9BACT</name>
<dbReference type="PANTHER" id="PTHR10587:SF133">
    <property type="entry name" value="CHITIN DEACETYLASE 1-RELATED"/>
    <property type="match status" value="1"/>
</dbReference>
<accession>I4EJ55</accession>
<dbReference type="GO" id="GO:0005975">
    <property type="term" value="P:carbohydrate metabolic process"/>
    <property type="evidence" value="ECO:0007669"/>
    <property type="project" value="InterPro"/>
</dbReference>
<evidence type="ECO:0000256" key="2">
    <source>
        <dbReference type="ARBA" id="ARBA00022801"/>
    </source>
</evidence>
<feature type="domain" description="NodB homology" evidence="3">
    <location>
        <begin position="37"/>
        <end position="224"/>
    </location>
</feature>
<dbReference type="SUPFAM" id="SSF88713">
    <property type="entry name" value="Glycoside hydrolase/deacetylase"/>
    <property type="match status" value="1"/>
</dbReference>
<keyword evidence="2" id="KW-0378">Hydrolase</keyword>
<dbReference type="EMBL" id="CAGS01000316">
    <property type="protein sequence ID" value="CCF84717.1"/>
    <property type="molecule type" value="Genomic_DNA"/>
</dbReference>
<dbReference type="InterPro" id="IPR002509">
    <property type="entry name" value="NODB_dom"/>
</dbReference>
<keyword evidence="5" id="KW-1185">Reference proteome</keyword>
<dbReference type="AlphaFoldDB" id="I4EJ55"/>
<evidence type="ECO:0000313" key="4">
    <source>
        <dbReference type="EMBL" id="CCF84717.1"/>
    </source>
</evidence>
<evidence type="ECO:0000256" key="1">
    <source>
        <dbReference type="ARBA" id="ARBA00022723"/>
    </source>
</evidence>
<dbReference type="GO" id="GO:0016020">
    <property type="term" value="C:membrane"/>
    <property type="evidence" value="ECO:0007669"/>
    <property type="project" value="TreeGrafter"/>
</dbReference>
<dbReference type="CDD" id="cd10917">
    <property type="entry name" value="CE4_NodB_like_6s_7s"/>
    <property type="match status" value="1"/>
</dbReference>
<keyword evidence="1" id="KW-0479">Metal-binding</keyword>
<evidence type="ECO:0000313" key="5">
    <source>
        <dbReference type="Proteomes" id="UP000004221"/>
    </source>
</evidence>
<dbReference type="Gene3D" id="3.20.20.370">
    <property type="entry name" value="Glycoside hydrolase/deacetylase"/>
    <property type="match status" value="1"/>
</dbReference>